<evidence type="ECO:0000256" key="1">
    <source>
        <dbReference type="PROSITE-ProRule" id="PRU00520"/>
    </source>
</evidence>
<dbReference type="Pfam" id="PF00708">
    <property type="entry name" value="Acylphosphatase"/>
    <property type="match status" value="1"/>
</dbReference>
<feature type="active site" evidence="1">
    <location>
        <position position="58"/>
    </location>
</feature>
<dbReference type="Gene3D" id="3.30.70.100">
    <property type="match status" value="1"/>
</dbReference>
<gene>
    <name evidence="4" type="ORF">VHEMI06346</name>
</gene>
<dbReference type="SUPFAM" id="SSF54975">
    <property type="entry name" value="Acylphosphatase/BLUF domain-like"/>
    <property type="match status" value="1"/>
</dbReference>
<dbReference type="AlphaFoldDB" id="A0A0A1TJ65"/>
<evidence type="ECO:0000313" key="5">
    <source>
        <dbReference type="Proteomes" id="UP000039046"/>
    </source>
</evidence>
<comment type="catalytic activity">
    <reaction evidence="1">
        <text>an acyl phosphate + H2O = a carboxylate + phosphate + H(+)</text>
        <dbReference type="Rhea" id="RHEA:14965"/>
        <dbReference type="ChEBI" id="CHEBI:15377"/>
        <dbReference type="ChEBI" id="CHEBI:15378"/>
        <dbReference type="ChEBI" id="CHEBI:29067"/>
        <dbReference type="ChEBI" id="CHEBI:43474"/>
        <dbReference type="ChEBI" id="CHEBI:59918"/>
        <dbReference type="EC" id="3.6.1.7"/>
    </reaction>
</comment>
<feature type="domain" description="Acylphosphatase-like" evidence="3">
    <location>
        <begin position="36"/>
        <end position="130"/>
    </location>
</feature>
<keyword evidence="5" id="KW-1185">Reference proteome</keyword>
<dbReference type="GO" id="GO:0003998">
    <property type="term" value="F:acylphosphatase activity"/>
    <property type="evidence" value="ECO:0007669"/>
    <property type="project" value="UniProtKB-EC"/>
</dbReference>
<organism evidence="4 5">
    <name type="scientific">[Torrubiella] hemipterigena</name>
    <dbReference type="NCBI Taxonomy" id="1531966"/>
    <lineage>
        <taxon>Eukaryota</taxon>
        <taxon>Fungi</taxon>
        <taxon>Dikarya</taxon>
        <taxon>Ascomycota</taxon>
        <taxon>Pezizomycotina</taxon>
        <taxon>Sordariomycetes</taxon>
        <taxon>Hypocreomycetidae</taxon>
        <taxon>Hypocreales</taxon>
        <taxon>Clavicipitaceae</taxon>
        <taxon>Clavicipitaceae incertae sedis</taxon>
        <taxon>'Torrubiella' clade</taxon>
    </lineage>
</organism>
<dbReference type="InterPro" id="IPR036046">
    <property type="entry name" value="Acylphosphatase-like_dom_sf"/>
</dbReference>
<sequence length="130" mass="14910">MVTRVSCTVCELIQFIIFNTRFNIDLFCRLWRHRSRCRISVPCFLDAVSACINANFDRYFTRKKAQLHGITGWCRNTTDSNVEGEAQGGDEAMVKFLKDLHTGPQHAVVAKVTQEDRQTVEGEDTFAIRH</sequence>
<name>A0A0A1TJ65_9HYPO</name>
<evidence type="ECO:0000259" key="3">
    <source>
        <dbReference type="PROSITE" id="PS51160"/>
    </source>
</evidence>
<proteinExistence type="inferred from homology"/>
<feature type="active site" evidence="1">
    <location>
        <position position="76"/>
    </location>
</feature>
<dbReference type="EMBL" id="CDHN01000003">
    <property type="protein sequence ID" value="CEJ90573.1"/>
    <property type="molecule type" value="Genomic_DNA"/>
</dbReference>
<evidence type="ECO:0000256" key="2">
    <source>
        <dbReference type="RuleBase" id="RU004168"/>
    </source>
</evidence>
<comment type="similarity">
    <text evidence="2">Belongs to the acylphosphatase family.</text>
</comment>
<protein>
    <recommendedName>
        <fullName evidence="1">acylphosphatase</fullName>
        <ecNumber evidence="1">3.6.1.7</ecNumber>
    </recommendedName>
</protein>
<dbReference type="EC" id="3.6.1.7" evidence="1"/>
<keyword evidence="1" id="KW-0378">Hydrolase</keyword>
<reference evidence="4 5" key="1">
    <citation type="journal article" date="2015" name="Genome Announc.">
        <title>Draft Genome Sequence and Gene Annotation of the Entomopathogenic Fungus Verticillium hemipterigenum.</title>
        <authorList>
            <person name="Horn F."/>
            <person name="Habel A."/>
            <person name="Scharf D.H."/>
            <person name="Dworschak J."/>
            <person name="Brakhage A.A."/>
            <person name="Guthke R."/>
            <person name="Hertweck C."/>
            <person name="Linde J."/>
        </authorList>
    </citation>
    <scope>NUCLEOTIDE SEQUENCE [LARGE SCALE GENOMIC DNA]</scope>
</reference>
<dbReference type="HOGENOM" id="CLU_1939591_0_0_1"/>
<evidence type="ECO:0000313" key="4">
    <source>
        <dbReference type="EMBL" id="CEJ90573.1"/>
    </source>
</evidence>
<dbReference type="InterPro" id="IPR001792">
    <property type="entry name" value="Acylphosphatase-like_dom"/>
</dbReference>
<dbReference type="STRING" id="1531966.A0A0A1TJ65"/>
<dbReference type="Proteomes" id="UP000039046">
    <property type="component" value="Unassembled WGS sequence"/>
</dbReference>
<accession>A0A0A1TJ65</accession>
<dbReference type="PROSITE" id="PS51160">
    <property type="entry name" value="ACYLPHOSPHATASE_3"/>
    <property type="match status" value="1"/>
</dbReference>